<dbReference type="PANTHER" id="PTHR36152">
    <property type="entry name" value="CYTOPLASMIC PROTEIN-RELATED"/>
    <property type="match status" value="1"/>
</dbReference>
<sequence length="161" mass="16736">MAVDMFIKIGDIKGESKDAAHKESIDILAWSWGLSQSGTFSQGGGGGAGKVSVQDISLTKYVDASSTALMLAACKGTHIKQATLTVRKAGDKPLEYIKITLDSVLVSSLSTGGSGGEDRLTENVSLNFAKFKVEYTTQADTGGKGTTSTAAWDITANKPVG</sequence>
<dbReference type="InterPro" id="IPR008514">
    <property type="entry name" value="T6SS_Hcp"/>
</dbReference>
<dbReference type="STRING" id="946333.A4W93_12665"/>
<evidence type="ECO:0000313" key="2">
    <source>
        <dbReference type="Proteomes" id="UP000193427"/>
    </source>
</evidence>
<dbReference type="OrthoDB" id="5066999at2"/>
<organism evidence="1 2">
    <name type="scientific">Piscinibacter gummiphilus</name>
    <dbReference type="NCBI Taxonomy" id="946333"/>
    <lineage>
        <taxon>Bacteria</taxon>
        <taxon>Pseudomonadati</taxon>
        <taxon>Pseudomonadota</taxon>
        <taxon>Betaproteobacteria</taxon>
        <taxon>Burkholderiales</taxon>
        <taxon>Sphaerotilaceae</taxon>
        <taxon>Piscinibacter</taxon>
    </lineage>
</organism>
<dbReference type="PANTHER" id="PTHR36152:SF5">
    <property type="entry name" value="PROTEIN HCP1"/>
    <property type="match status" value="1"/>
</dbReference>
<dbReference type="InterPro" id="IPR053165">
    <property type="entry name" value="HSI-I_assembly_Hcp1"/>
</dbReference>
<dbReference type="InterPro" id="IPR036624">
    <property type="entry name" value="Hcp1-lik_sf"/>
</dbReference>
<dbReference type="Pfam" id="PF05638">
    <property type="entry name" value="T6SS_HCP"/>
    <property type="match status" value="1"/>
</dbReference>
<name>A0A1W6L8M4_9BURK</name>
<dbReference type="EMBL" id="CP015118">
    <property type="protein sequence ID" value="ARN20679.1"/>
    <property type="molecule type" value="Genomic_DNA"/>
</dbReference>
<dbReference type="SUPFAM" id="SSF141452">
    <property type="entry name" value="Hcp1-like"/>
    <property type="match status" value="1"/>
</dbReference>
<evidence type="ECO:0000313" key="1">
    <source>
        <dbReference type="EMBL" id="ARN20679.1"/>
    </source>
</evidence>
<reference evidence="1 2" key="1">
    <citation type="submission" date="2016-04" db="EMBL/GenBank/DDBJ databases">
        <title>Complete genome sequence of natural rubber-degrading, novel Gram-negative bacterium, Rhizobacter gummiphilus strain NS21.</title>
        <authorList>
            <person name="Tabata M."/>
            <person name="Kasai D."/>
            <person name="Fukuda M."/>
        </authorList>
    </citation>
    <scope>NUCLEOTIDE SEQUENCE [LARGE SCALE GENOMIC DNA]</scope>
    <source>
        <strain evidence="1 2">NS21</strain>
    </source>
</reference>
<proteinExistence type="predicted"/>
<dbReference type="KEGG" id="rgu:A4W93_12665"/>
<dbReference type="Proteomes" id="UP000193427">
    <property type="component" value="Chromosome"/>
</dbReference>
<gene>
    <name evidence="1" type="ORF">A4W93_12665</name>
</gene>
<dbReference type="RefSeq" id="WP_085750958.1">
    <property type="nucleotide sequence ID" value="NZ_BSPR01000007.1"/>
</dbReference>
<accession>A0A1W6L8M4</accession>
<dbReference type="Gene3D" id="2.30.110.20">
    <property type="entry name" value="Hcp1-like"/>
    <property type="match status" value="1"/>
</dbReference>
<protein>
    <submittedName>
        <fullName evidence="1">Hcp1 family type VI secretion system effector</fullName>
    </submittedName>
</protein>
<keyword evidence="2" id="KW-1185">Reference proteome</keyword>
<dbReference type="AlphaFoldDB" id="A0A1W6L8M4"/>